<dbReference type="Pfam" id="PF11710">
    <property type="entry name" value="Git3"/>
    <property type="match status" value="1"/>
</dbReference>
<feature type="transmembrane region" description="Helical" evidence="6">
    <location>
        <begin position="20"/>
        <end position="39"/>
    </location>
</feature>
<evidence type="ECO:0000256" key="4">
    <source>
        <dbReference type="ARBA" id="ARBA00023136"/>
    </source>
</evidence>
<keyword evidence="4 6" id="KW-0472">Membrane</keyword>
<dbReference type="OrthoDB" id="100006at2759"/>
<dbReference type="PROSITE" id="PS50262">
    <property type="entry name" value="G_PROTEIN_RECEP_F1_2"/>
    <property type="match status" value="1"/>
</dbReference>
<dbReference type="Proteomes" id="UP000886653">
    <property type="component" value="Unassembled WGS sequence"/>
</dbReference>
<gene>
    <name evidence="8" type="ORF">CROQUDRAFT_657514</name>
</gene>
<keyword evidence="2 6" id="KW-0812">Transmembrane</keyword>
<dbReference type="SUPFAM" id="SSF81321">
    <property type="entry name" value="Family A G protein-coupled receptor-like"/>
    <property type="match status" value="1"/>
</dbReference>
<evidence type="ECO:0000313" key="9">
    <source>
        <dbReference type="Proteomes" id="UP000886653"/>
    </source>
</evidence>
<dbReference type="PANTHER" id="PTHR23112:SF0">
    <property type="entry name" value="TRANSMEMBRANE PROTEIN 116"/>
    <property type="match status" value="1"/>
</dbReference>
<protein>
    <recommendedName>
        <fullName evidence="7">G-protein coupled receptors family 1 profile domain-containing protein</fullName>
    </recommendedName>
</protein>
<feature type="transmembrane region" description="Helical" evidence="6">
    <location>
        <begin position="141"/>
        <end position="161"/>
    </location>
</feature>
<comment type="subcellular location">
    <subcellularLocation>
        <location evidence="1">Membrane</location>
        <topology evidence="1">Multi-pass membrane protein</topology>
    </subcellularLocation>
</comment>
<feature type="region of interest" description="Disordered" evidence="5">
    <location>
        <begin position="397"/>
        <end position="445"/>
    </location>
</feature>
<evidence type="ECO:0000256" key="2">
    <source>
        <dbReference type="ARBA" id="ARBA00022692"/>
    </source>
</evidence>
<feature type="compositionally biased region" description="Polar residues" evidence="5">
    <location>
        <begin position="414"/>
        <end position="439"/>
    </location>
</feature>
<sequence>MILPFLLCSEWRTKVRHKLILGLGISDISTALSVLIPSVHLLLGGKLNSGSALCQADGFFYQATVLTSSFWTVGIAVVTYTLLVRPMSIFAGILARSWSFPILFALVWLAGCVISGIGIYFNPMEDVEGFCFYGAHGELYGHLSLFLPRAVVSLVTIALYLRLFFFFRRQDSFAVISNPRSRLDSVIEQDLPSTHPKSRRGSVQALLDKARTLNISTVSGRKPSKDSQATLLEPKVLTEVSFPKTSLGGNEAPFLPLGPLPRQSDGSWLTGSVTTPASSCKAPEPSPLKLNASSILFPQSIPPFCTTSTAGLSVAPNDISPYPVLSSAHPPFPTVSTSSESEISTIDIEPAPSEPSNLQSGPPKGDVEFPTSVFGNFSMTAPQLPAASTGLLFSRQPFVSGPSGGDMDIAPEQPLTSLDSEGSLTTTLASEDASQQQNVRPALGKGQRSWNWLSYSQSNASSATTKATRQKLQLVRAPRAVIVEPLPTHRPARPTISLLPVSNNVKRLSGQELNRRASMLMLLYPAAYTVLLSVSLARLVFEMGHVHPNPFVKAISKWLIMSSGWVDALIFIFIEWTFRQTTRNSR</sequence>
<feature type="transmembrane region" description="Helical" evidence="6">
    <location>
        <begin position="102"/>
        <end position="121"/>
    </location>
</feature>
<name>A0A9P6NG93_9BASI</name>
<evidence type="ECO:0000256" key="5">
    <source>
        <dbReference type="SAM" id="MobiDB-lite"/>
    </source>
</evidence>
<dbReference type="EMBL" id="MU167262">
    <property type="protein sequence ID" value="KAG0146351.1"/>
    <property type="molecule type" value="Genomic_DNA"/>
</dbReference>
<dbReference type="InterPro" id="IPR017452">
    <property type="entry name" value="GPCR_Rhodpsn_7TM"/>
</dbReference>
<accession>A0A9P6NG93</accession>
<evidence type="ECO:0000259" key="7">
    <source>
        <dbReference type="PROSITE" id="PS50262"/>
    </source>
</evidence>
<keyword evidence="9" id="KW-1185">Reference proteome</keyword>
<comment type="caution">
    <text evidence="8">The sequence shown here is derived from an EMBL/GenBank/DDBJ whole genome shotgun (WGS) entry which is preliminary data.</text>
</comment>
<feature type="transmembrane region" description="Helical" evidence="6">
    <location>
        <begin position="517"/>
        <end position="538"/>
    </location>
</feature>
<feature type="compositionally biased region" description="Low complexity" evidence="5">
    <location>
        <begin position="334"/>
        <end position="349"/>
    </location>
</feature>
<evidence type="ECO:0000256" key="3">
    <source>
        <dbReference type="ARBA" id="ARBA00022989"/>
    </source>
</evidence>
<dbReference type="CDD" id="cd00637">
    <property type="entry name" value="7tm_classA_rhodopsin-like"/>
    <property type="match status" value="1"/>
</dbReference>
<dbReference type="GO" id="GO:0004930">
    <property type="term" value="F:G protein-coupled receptor activity"/>
    <property type="evidence" value="ECO:0007669"/>
    <property type="project" value="TreeGrafter"/>
</dbReference>
<feature type="domain" description="G-protein coupled receptors family 1 profile" evidence="7">
    <location>
        <begin position="1"/>
        <end position="169"/>
    </location>
</feature>
<evidence type="ECO:0000313" key="8">
    <source>
        <dbReference type="EMBL" id="KAG0146351.1"/>
    </source>
</evidence>
<keyword evidence="3 6" id="KW-1133">Transmembrane helix</keyword>
<feature type="transmembrane region" description="Helical" evidence="6">
    <location>
        <begin position="558"/>
        <end position="578"/>
    </location>
</feature>
<evidence type="ECO:0000256" key="1">
    <source>
        <dbReference type="ARBA" id="ARBA00004141"/>
    </source>
</evidence>
<dbReference type="GO" id="GO:0007189">
    <property type="term" value="P:adenylate cyclase-activating G protein-coupled receptor signaling pathway"/>
    <property type="evidence" value="ECO:0007669"/>
    <property type="project" value="TreeGrafter"/>
</dbReference>
<organism evidence="8 9">
    <name type="scientific">Cronartium quercuum f. sp. fusiforme G11</name>
    <dbReference type="NCBI Taxonomy" id="708437"/>
    <lineage>
        <taxon>Eukaryota</taxon>
        <taxon>Fungi</taxon>
        <taxon>Dikarya</taxon>
        <taxon>Basidiomycota</taxon>
        <taxon>Pucciniomycotina</taxon>
        <taxon>Pucciniomycetes</taxon>
        <taxon>Pucciniales</taxon>
        <taxon>Coleosporiaceae</taxon>
        <taxon>Cronartium</taxon>
    </lineage>
</organism>
<feature type="transmembrane region" description="Helical" evidence="6">
    <location>
        <begin position="59"/>
        <end position="82"/>
    </location>
</feature>
<dbReference type="GO" id="GO:0005886">
    <property type="term" value="C:plasma membrane"/>
    <property type="evidence" value="ECO:0007669"/>
    <property type="project" value="TreeGrafter"/>
</dbReference>
<feature type="region of interest" description="Disordered" evidence="5">
    <location>
        <begin position="332"/>
        <end position="367"/>
    </location>
</feature>
<proteinExistence type="predicted"/>
<dbReference type="PANTHER" id="PTHR23112">
    <property type="entry name" value="G PROTEIN-COUPLED RECEPTOR 157-RELATED"/>
    <property type="match status" value="1"/>
</dbReference>
<dbReference type="InterPro" id="IPR023041">
    <property type="entry name" value="Glucose_rcpt_Git3-like_N"/>
</dbReference>
<reference evidence="8" key="1">
    <citation type="submission" date="2013-11" db="EMBL/GenBank/DDBJ databases">
        <title>Genome sequence of the fusiform rust pathogen reveals effectors for host alternation and coevolution with pine.</title>
        <authorList>
            <consortium name="DOE Joint Genome Institute"/>
            <person name="Smith K."/>
            <person name="Pendleton A."/>
            <person name="Kubisiak T."/>
            <person name="Anderson C."/>
            <person name="Salamov A."/>
            <person name="Aerts A."/>
            <person name="Riley R."/>
            <person name="Clum A."/>
            <person name="Lindquist E."/>
            <person name="Ence D."/>
            <person name="Campbell M."/>
            <person name="Kronenberg Z."/>
            <person name="Feau N."/>
            <person name="Dhillon B."/>
            <person name="Hamelin R."/>
            <person name="Burleigh J."/>
            <person name="Smith J."/>
            <person name="Yandell M."/>
            <person name="Nelson C."/>
            <person name="Grigoriev I."/>
            <person name="Davis J."/>
        </authorList>
    </citation>
    <scope>NUCLEOTIDE SEQUENCE</scope>
    <source>
        <strain evidence="8">G11</strain>
    </source>
</reference>
<dbReference type="AlphaFoldDB" id="A0A9P6NG93"/>
<dbReference type="Gene3D" id="1.20.1070.10">
    <property type="entry name" value="Rhodopsin 7-helix transmembrane proteins"/>
    <property type="match status" value="1"/>
</dbReference>
<evidence type="ECO:0000256" key="6">
    <source>
        <dbReference type="SAM" id="Phobius"/>
    </source>
</evidence>